<evidence type="ECO:0000256" key="9">
    <source>
        <dbReference type="SAM" id="MobiDB-lite"/>
    </source>
</evidence>
<reference evidence="12" key="2">
    <citation type="journal article" date="2014" name="Mol. Biochem. Parasitol.">
        <title>Capturing the variant surface glycoprotein repertoire (the VSGnome) of Trypanosoma brucei Lister 427.</title>
        <authorList>
            <person name="Cross G.A."/>
            <person name="Kim H.S."/>
            <person name="Wickstead B."/>
        </authorList>
    </citation>
    <scope>NUCLEOTIDE SEQUENCE</scope>
    <source>
        <strain evidence="12">Lister 427</strain>
    </source>
</reference>
<dbReference type="InterPro" id="IPR025932">
    <property type="entry name" value="Trypano_VSG_B_N_dom"/>
</dbReference>
<feature type="compositionally biased region" description="Basic and acidic residues" evidence="9">
    <location>
        <begin position="191"/>
        <end position="210"/>
    </location>
</feature>
<reference evidence="12" key="1">
    <citation type="submission" date="2013-02" db="EMBL/GenBank/DDBJ databases">
        <authorList>
            <person name="Cross G.A.M."/>
            <person name="Kim H.-S."/>
            <person name="Wickstead B."/>
        </authorList>
    </citation>
    <scope>NUCLEOTIDE SEQUENCE</scope>
    <source>
        <strain evidence="12">Lister 427</strain>
    </source>
</reference>
<comment type="function">
    <text evidence="1">VSG forms a coat on the surface of the parasite. The trypanosome evades the immune response of the host by expressing a series of antigenically distinct VSGs from an estimated 1000 VSG genes.</text>
</comment>
<evidence type="ECO:0000313" key="12">
    <source>
        <dbReference type="EMBL" id="AGH60844.1"/>
    </source>
</evidence>
<protein>
    <submittedName>
        <fullName evidence="12">Variant surface glycoprotein 1943</fullName>
    </submittedName>
</protein>
<keyword evidence="4" id="KW-0336">GPI-anchor</keyword>
<name>M4SXP4_9TRYP</name>
<evidence type="ECO:0000256" key="4">
    <source>
        <dbReference type="ARBA" id="ARBA00022622"/>
    </source>
</evidence>
<keyword evidence="5 10" id="KW-0732">Signal</keyword>
<keyword evidence="6" id="KW-0472">Membrane</keyword>
<accession>M4SXP4</accession>
<keyword evidence="3" id="KW-1003">Cell membrane</keyword>
<feature type="region of interest" description="Disordered" evidence="9">
    <location>
        <begin position="188"/>
        <end position="210"/>
    </location>
</feature>
<dbReference type="AlphaFoldDB" id="M4SXP4"/>
<feature type="signal peptide" evidence="10">
    <location>
        <begin position="1"/>
        <end position="23"/>
    </location>
</feature>
<evidence type="ECO:0000256" key="1">
    <source>
        <dbReference type="ARBA" id="ARBA00002523"/>
    </source>
</evidence>
<comment type="subcellular location">
    <subcellularLocation>
        <location evidence="2">Cell membrane</location>
        <topology evidence="2">Lipid-anchor</topology>
        <topology evidence="2">GPI-anchor</topology>
    </subcellularLocation>
</comment>
<evidence type="ECO:0000256" key="10">
    <source>
        <dbReference type="SAM" id="SignalP"/>
    </source>
</evidence>
<evidence type="ECO:0000256" key="8">
    <source>
        <dbReference type="ARBA" id="ARBA00023288"/>
    </source>
</evidence>
<evidence type="ECO:0000256" key="3">
    <source>
        <dbReference type="ARBA" id="ARBA00022475"/>
    </source>
</evidence>
<dbReference type="EMBL" id="KC613413">
    <property type="protein sequence ID" value="AGH60844.1"/>
    <property type="molecule type" value="Genomic_DNA"/>
</dbReference>
<dbReference type="GO" id="GO:0098552">
    <property type="term" value="C:side of membrane"/>
    <property type="evidence" value="ECO:0007669"/>
    <property type="project" value="UniProtKB-KW"/>
</dbReference>
<organism evidence="12">
    <name type="scientific">Trypanosoma brucei</name>
    <dbReference type="NCBI Taxonomy" id="5691"/>
    <lineage>
        <taxon>Eukaryota</taxon>
        <taxon>Discoba</taxon>
        <taxon>Euglenozoa</taxon>
        <taxon>Kinetoplastea</taxon>
        <taxon>Metakinetoplastina</taxon>
        <taxon>Trypanosomatida</taxon>
        <taxon>Trypanosomatidae</taxon>
        <taxon>Trypanosoma</taxon>
    </lineage>
</organism>
<evidence type="ECO:0000256" key="2">
    <source>
        <dbReference type="ARBA" id="ARBA00004609"/>
    </source>
</evidence>
<evidence type="ECO:0000256" key="5">
    <source>
        <dbReference type="ARBA" id="ARBA00022729"/>
    </source>
</evidence>
<keyword evidence="7" id="KW-0325">Glycoprotein</keyword>
<dbReference type="Pfam" id="PF13206">
    <property type="entry name" value="VSG_B"/>
    <property type="match status" value="1"/>
</dbReference>
<evidence type="ECO:0000256" key="6">
    <source>
        <dbReference type="ARBA" id="ARBA00023136"/>
    </source>
</evidence>
<keyword evidence="8" id="KW-0449">Lipoprotein</keyword>
<feature type="domain" description="Trypanosome variant surface glycoprotein B-type N-terminal" evidence="11">
    <location>
        <begin position="13"/>
        <end position="195"/>
    </location>
</feature>
<evidence type="ECO:0000259" key="11">
    <source>
        <dbReference type="Pfam" id="PF13206"/>
    </source>
</evidence>
<evidence type="ECO:0000256" key="7">
    <source>
        <dbReference type="ARBA" id="ARBA00023180"/>
    </source>
</evidence>
<sequence length="210" mass="22963">MAISKLPMLTISVVIAALEPAQAAAGDGKYLKEFHVLCKLVQIAQAGVERLAITPLATSSIEFIEVLNMSSSQTSWKDKFTGEGNKSPAKEPDCSGADKPLECDPEFKTWQMRGKTLKTLAEAPATKKQHTLGDGIESSAHGKRVQQMLGHIATLARRVKASTDQETATYQAQAIQDLKHELKQALYGTQEKTDDDGGVHRQMDAHRYED</sequence>
<feature type="chain" id="PRO_5004058100" evidence="10">
    <location>
        <begin position="24"/>
        <end position="210"/>
    </location>
</feature>
<proteinExistence type="predicted"/>
<feature type="region of interest" description="Disordered" evidence="9">
    <location>
        <begin position="75"/>
        <end position="99"/>
    </location>
</feature>
<dbReference type="GO" id="GO:0005886">
    <property type="term" value="C:plasma membrane"/>
    <property type="evidence" value="ECO:0007669"/>
    <property type="project" value="UniProtKB-SubCell"/>
</dbReference>